<dbReference type="AlphaFoldDB" id="A0A6J4TDY2"/>
<protein>
    <submittedName>
        <fullName evidence="2">Uncharacterized protein</fullName>
    </submittedName>
</protein>
<gene>
    <name evidence="2" type="ORF">AVDCRST_MAG23-138</name>
</gene>
<feature type="compositionally biased region" description="Basic and acidic residues" evidence="1">
    <location>
        <begin position="9"/>
        <end position="28"/>
    </location>
</feature>
<feature type="non-terminal residue" evidence="2">
    <location>
        <position position="56"/>
    </location>
</feature>
<evidence type="ECO:0000256" key="1">
    <source>
        <dbReference type="SAM" id="MobiDB-lite"/>
    </source>
</evidence>
<feature type="non-terminal residue" evidence="2">
    <location>
        <position position="1"/>
    </location>
</feature>
<sequence>ETLSSEQACEGRRRDRQDEGRARLERQAGRGGRAGRRRLPGLRSLASGSESRFGNV</sequence>
<accession>A0A6J4TDY2</accession>
<proteinExistence type="predicted"/>
<organism evidence="2">
    <name type="scientific">uncultured Sphingosinicella sp</name>
    <dbReference type="NCBI Taxonomy" id="478748"/>
    <lineage>
        <taxon>Bacteria</taxon>
        <taxon>Pseudomonadati</taxon>
        <taxon>Pseudomonadota</taxon>
        <taxon>Alphaproteobacteria</taxon>
        <taxon>Sphingomonadales</taxon>
        <taxon>Sphingosinicellaceae</taxon>
        <taxon>Sphingosinicella</taxon>
        <taxon>environmental samples</taxon>
    </lineage>
</organism>
<name>A0A6J4TDY2_9SPHN</name>
<feature type="region of interest" description="Disordered" evidence="1">
    <location>
        <begin position="1"/>
        <end position="56"/>
    </location>
</feature>
<evidence type="ECO:0000313" key="2">
    <source>
        <dbReference type="EMBL" id="CAA9520113.1"/>
    </source>
</evidence>
<dbReference type="EMBL" id="CADCWD010000008">
    <property type="protein sequence ID" value="CAA9520113.1"/>
    <property type="molecule type" value="Genomic_DNA"/>
</dbReference>
<reference evidence="2" key="1">
    <citation type="submission" date="2020-02" db="EMBL/GenBank/DDBJ databases">
        <authorList>
            <person name="Meier V. D."/>
        </authorList>
    </citation>
    <scope>NUCLEOTIDE SEQUENCE</scope>
    <source>
        <strain evidence="2">AVDCRST_MAG23</strain>
    </source>
</reference>